<dbReference type="GO" id="GO:0016020">
    <property type="term" value="C:membrane"/>
    <property type="evidence" value="ECO:0007669"/>
    <property type="project" value="UniProtKB-SubCell"/>
</dbReference>
<keyword evidence="3 5" id="KW-1133">Transmembrane helix</keyword>
<evidence type="ECO:0000313" key="6">
    <source>
        <dbReference type="EMBL" id="KAK9951413.1"/>
    </source>
</evidence>
<dbReference type="EMBL" id="JBEDUW010000001">
    <property type="protein sequence ID" value="KAK9951413.1"/>
    <property type="molecule type" value="Genomic_DNA"/>
</dbReference>
<dbReference type="InterPro" id="IPR006603">
    <property type="entry name" value="PQ-loop_rpt"/>
</dbReference>
<dbReference type="Pfam" id="PF04193">
    <property type="entry name" value="PQ-loop"/>
    <property type="match status" value="1"/>
</dbReference>
<dbReference type="PANTHER" id="PTHR16201">
    <property type="entry name" value="SEVEN TRANSMEMBRANE PROTEIN 1-RELATED"/>
    <property type="match status" value="1"/>
</dbReference>
<evidence type="ECO:0000256" key="5">
    <source>
        <dbReference type="SAM" id="Phobius"/>
    </source>
</evidence>
<evidence type="ECO:0000313" key="7">
    <source>
        <dbReference type="Proteomes" id="UP001457282"/>
    </source>
</evidence>
<dbReference type="Proteomes" id="UP001457282">
    <property type="component" value="Unassembled WGS sequence"/>
</dbReference>
<dbReference type="AlphaFoldDB" id="A0AAW1YS67"/>
<evidence type="ECO:0000256" key="1">
    <source>
        <dbReference type="ARBA" id="ARBA00004141"/>
    </source>
</evidence>
<reference evidence="6 7" key="1">
    <citation type="journal article" date="2023" name="G3 (Bethesda)">
        <title>A chromosome-length genome assembly and annotation of blackberry (Rubus argutus, cv. 'Hillquist').</title>
        <authorList>
            <person name="Bruna T."/>
            <person name="Aryal R."/>
            <person name="Dudchenko O."/>
            <person name="Sargent D.J."/>
            <person name="Mead D."/>
            <person name="Buti M."/>
            <person name="Cavallini A."/>
            <person name="Hytonen T."/>
            <person name="Andres J."/>
            <person name="Pham M."/>
            <person name="Weisz D."/>
            <person name="Mascagni F."/>
            <person name="Usai G."/>
            <person name="Natali L."/>
            <person name="Bassil N."/>
            <person name="Fernandez G.E."/>
            <person name="Lomsadze A."/>
            <person name="Armour M."/>
            <person name="Olukolu B."/>
            <person name="Poorten T."/>
            <person name="Britton C."/>
            <person name="Davik J."/>
            <person name="Ashrafi H."/>
            <person name="Aiden E.L."/>
            <person name="Borodovsky M."/>
            <person name="Worthington M."/>
        </authorList>
    </citation>
    <scope>NUCLEOTIDE SEQUENCE [LARGE SCALE GENOMIC DNA]</scope>
    <source>
        <strain evidence="6">PI 553951</strain>
    </source>
</reference>
<comment type="caution">
    <text evidence="6">The sequence shown here is derived from an EMBL/GenBank/DDBJ whole genome shotgun (WGS) entry which is preliminary data.</text>
</comment>
<sequence length="137" mass="15224">MQVGRKLLQVSSGLLQEKGIKGSSLIGHFLGWGMAAIYIGGRFPQIFLNIRRSNVEGLNPLMFIFAIVGNATYVGVNDVFVTKLEKLGMVKIRPNLPWLVDAGGCMFLDIFILIQFIYFRYWKHQEKDGKGGGSNAA</sequence>
<comment type="subcellular location">
    <subcellularLocation>
        <location evidence="1">Membrane</location>
        <topology evidence="1">Multi-pass membrane protein</topology>
    </subcellularLocation>
</comment>
<name>A0AAW1YS67_RUBAR</name>
<keyword evidence="7" id="KW-1185">Reference proteome</keyword>
<keyword evidence="4 5" id="KW-0472">Membrane</keyword>
<evidence type="ECO:0000256" key="3">
    <source>
        <dbReference type="ARBA" id="ARBA00022989"/>
    </source>
</evidence>
<dbReference type="FunFam" id="1.20.1280.290:FF:000012">
    <property type="entry name" value="Vacuolar membrane PQ loop repeat protein"/>
    <property type="match status" value="1"/>
</dbReference>
<feature type="transmembrane region" description="Helical" evidence="5">
    <location>
        <begin position="20"/>
        <end position="39"/>
    </location>
</feature>
<keyword evidence="2 5" id="KW-0812">Transmembrane</keyword>
<feature type="transmembrane region" description="Helical" evidence="5">
    <location>
        <begin position="60"/>
        <end position="76"/>
    </location>
</feature>
<gene>
    <name evidence="6" type="ORF">M0R45_006855</name>
</gene>
<proteinExistence type="predicted"/>
<dbReference type="InterPro" id="IPR051415">
    <property type="entry name" value="LAAT-1"/>
</dbReference>
<organism evidence="6 7">
    <name type="scientific">Rubus argutus</name>
    <name type="common">Southern blackberry</name>
    <dbReference type="NCBI Taxonomy" id="59490"/>
    <lineage>
        <taxon>Eukaryota</taxon>
        <taxon>Viridiplantae</taxon>
        <taxon>Streptophyta</taxon>
        <taxon>Embryophyta</taxon>
        <taxon>Tracheophyta</taxon>
        <taxon>Spermatophyta</taxon>
        <taxon>Magnoliopsida</taxon>
        <taxon>eudicotyledons</taxon>
        <taxon>Gunneridae</taxon>
        <taxon>Pentapetalae</taxon>
        <taxon>rosids</taxon>
        <taxon>fabids</taxon>
        <taxon>Rosales</taxon>
        <taxon>Rosaceae</taxon>
        <taxon>Rosoideae</taxon>
        <taxon>Rosoideae incertae sedis</taxon>
        <taxon>Rubus</taxon>
    </lineage>
</organism>
<evidence type="ECO:0000256" key="2">
    <source>
        <dbReference type="ARBA" id="ARBA00022692"/>
    </source>
</evidence>
<dbReference type="Gene3D" id="1.20.1280.290">
    <property type="match status" value="1"/>
</dbReference>
<evidence type="ECO:0000256" key="4">
    <source>
        <dbReference type="ARBA" id="ARBA00023136"/>
    </source>
</evidence>
<dbReference type="PANTHER" id="PTHR16201:SF44">
    <property type="entry name" value="SEVEN TRANSMEMBRANE PROTEIN 1"/>
    <property type="match status" value="1"/>
</dbReference>
<accession>A0AAW1YS67</accession>
<protein>
    <submittedName>
        <fullName evidence="6">Uncharacterized protein</fullName>
    </submittedName>
</protein>
<dbReference type="SMART" id="SM00679">
    <property type="entry name" value="CTNS"/>
    <property type="match status" value="1"/>
</dbReference>
<feature type="transmembrane region" description="Helical" evidence="5">
    <location>
        <begin position="96"/>
        <end position="119"/>
    </location>
</feature>